<dbReference type="Pfam" id="PF04984">
    <property type="entry name" value="Phage_sheath_1"/>
    <property type="match status" value="1"/>
</dbReference>
<dbReference type="InterPro" id="IPR052042">
    <property type="entry name" value="Tail_sheath_structural"/>
</dbReference>
<dbReference type="SUPFAM" id="SSF52540">
    <property type="entry name" value="P-loop containing nucleoside triphosphate hydrolases"/>
    <property type="match status" value="1"/>
</dbReference>
<dbReference type="GO" id="GO:0016887">
    <property type="term" value="F:ATP hydrolysis activity"/>
    <property type="evidence" value="ECO:0007669"/>
    <property type="project" value="InterPro"/>
</dbReference>
<feature type="domain" description="ATPase AAA-type core" evidence="3">
    <location>
        <begin position="391"/>
        <end position="465"/>
    </location>
</feature>
<dbReference type="PANTHER" id="PTHR35861:SF1">
    <property type="entry name" value="PHAGE TAIL SHEATH PROTEIN"/>
    <property type="match status" value="1"/>
</dbReference>
<dbReference type="Proteomes" id="UP000219688">
    <property type="component" value="Unassembled WGS sequence"/>
</dbReference>
<sequence length="488" mass="51405">MPPTAPSTAGAPVEPLPTSVTGFVGAADAGPVDTPVTVTSAADYHATFGPSLDADRPLGHAVDLFFANGGRSAVVVRAGGPAPGQLAPHEGPGGVHALDGSGVTVLALPGLTAAHPDQVRVALRRCAADRAVLLLDLPPDPWGPGTEALLREVTEHRERAAAYHPWVVAGGVTVPPSGAVAGVIARTDAERGVWKAPAGVALSGVDALAEALDDEENDRHVQAGVNALREFPGRGRLVWGARTLAAAESVEPASRYLNVRRLTDHVLTSLTAGLTFVRSEADDAALWARVRQLTEDFLHRLWLQGALQGTKAEHAFGVRCGLGETMTEADVLAGHLVLTLWLAPLKPAEFDAHTLRLQAGMPSASPGPVRRGRPVKPSTPSTPATSVGAARTAVHRVDLSQVVSSYIGETEKNLNRILDEAERSGEALLLDEGDALLGRRTEVSGSHDRYANLETAYLLEQLARERGVEVRWQGKGLRRRPPPDPDEP</sequence>
<feature type="region of interest" description="Disordered" evidence="2">
    <location>
        <begin position="361"/>
        <end position="390"/>
    </location>
</feature>
<evidence type="ECO:0000313" key="5">
    <source>
        <dbReference type="EMBL" id="SOC53594.1"/>
    </source>
</evidence>
<dbReference type="Pfam" id="PF00004">
    <property type="entry name" value="AAA"/>
    <property type="match status" value="1"/>
</dbReference>
<dbReference type="Gene3D" id="3.40.50.11780">
    <property type="match status" value="1"/>
</dbReference>
<dbReference type="RefSeq" id="WP_097187097.1">
    <property type="nucleotide sequence ID" value="NZ_OBQK01000002.1"/>
</dbReference>
<evidence type="ECO:0000256" key="2">
    <source>
        <dbReference type="SAM" id="MobiDB-lite"/>
    </source>
</evidence>
<proteinExistence type="inferred from homology"/>
<name>A0A285VHK9_9MICO</name>
<reference evidence="6" key="1">
    <citation type="submission" date="2017-08" db="EMBL/GenBank/DDBJ databases">
        <authorList>
            <person name="Varghese N."/>
            <person name="Submissions S."/>
        </authorList>
    </citation>
    <scope>NUCLEOTIDE SEQUENCE [LARGE SCALE GENOMIC DNA]</scope>
    <source>
        <strain evidence="6">USBA17B2</strain>
    </source>
</reference>
<evidence type="ECO:0000313" key="6">
    <source>
        <dbReference type="Proteomes" id="UP000219688"/>
    </source>
</evidence>
<dbReference type="AlphaFoldDB" id="A0A285VHK9"/>
<dbReference type="InterPro" id="IPR027417">
    <property type="entry name" value="P-loop_NTPase"/>
</dbReference>
<dbReference type="PANTHER" id="PTHR35861">
    <property type="match status" value="1"/>
</dbReference>
<keyword evidence="6" id="KW-1185">Reference proteome</keyword>
<evidence type="ECO:0000256" key="1">
    <source>
        <dbReference type="ARBA" id="ARBA00008005"/>
    </source>
</evidence>
<gene>
    <name evidence="5" type="ORF">SAMN05421879_10233</name>
</gene>
<organism evidence="5 6">
    <name type="scientific">Ornithinimicrobium cerasi</name>
    <dbReference type="NCBI Taxonomy" id="2248773"/>
    <lineage>
        <taxon>Bacteria</taxon>
        <taxon>Bacillati</taxon>
        <taxon>Actinomycetota</taxon>
        <taxon>Actinomycetes</taxon>
        <taxon>Micrococcales</taxon>
        <taxon>Ornithinimicrobiaceae</taxon>
        <taxon>Ornithinimicrobium</taxon>
    </lineage>
</organism>
<accession>A0A285VHK9</accession>
<protein>
    <submittedName>
        <fullName evidence="5">Uncharacterized protein</fullName>
    </submittedName>
</protein>
<dbReference type="Gene3D" id="3.40.50.300">
    <property type="entry name" value="P-loop containing nucleotide triphosphate hydrolases"/>
    <property type="match status" value="1"/>
</dbReference>
<evidence type="ECO:0000259" key="3">
    <source>
        <dbReference type="Pfam" id="PF00004"/>
    </source>
</evidence>
<dbReference type="InterPro" id="IPR003959">
    <property type="entry name" value="ATPase_AAA_core"/>
</dbReference>
<dbReference type="EMBL" id="OBQK01000002">
    <property type="protein sequence ID" value="SOC53594.1"/>
    <property type="molecule type" value="Genomic_DNA"/>
</dbReference>
<comment type="similarity">
    <text evidence="1">Belongs to the myoviridae tail sheath protein family.</text>
</comment>
<feature type="domain" description="Tail sheath protein subtilisin-like" evidence="4">
    <location>
        <begin position="162"/>
        <end position="244"/>
    </location>
</feature>
<dbReference type="InterPro" id="IPR035089">
    <property type="entry name" value="Phage_sheath_subtilisin"/>
</dbReference>
<dbReference type="GO" id="GO:0005524">
    <property type="term" value="F:ATP binding"/>
    <property type="evidence" value="ECO:0007669"/>
    <property type="project" value="InterPro"/>
</dbReference>
<evidence type="ECO:0000259" key="4">
    <source>
        <dbReference type="Pfam" id="PF04984"/>
    </source>
</evidence>